<dbReference type="GO" id="GO:0051536">
    <property type="term" value="F:iron-sulfur cluster binding"/>
    <property type="evidence" value="ECO:0007669"/>
    <property type="project" value="UniProtKB-KW"/>
</dbReference>
<dbReference type="InterPro" id="IPR013785">
    <property type="entry name" value="Aldolase_TIM"/>
</dbReference>
<dbReference type="GO" id="GO:0003824">
    <property type="term" value="F:catalytic activity"/>
    <property type="evidence" value="ECO:0007669"/>
    <property type="project" value="InterPro"/>
</dbReference>
<keyword evidence="2" id="KW-0479">Metal-binding</keyword>
<dbReference type="SFLD" id="SFLDS00029">
    <property type="entry name" value="Radical_SAM"/>
    <property type="match status" value="1"/>
</dbReference>
<comment type="caution">
    <text evidence="6">The sequence shown here is derived from an EMBL/GenBank/DDBJ whole genome shotgun (WGS) entry which is preliminary data.</text>
</comment>
<sequence length="344" mass="39809">MWFMKPNEYEIKERKNLKFVKSSEYNYIFNSENGFFARWGKTKEDNPQFSPFGPELLDVEISTICSNGCSWCYKSNTSTGKNMSFSTFKKILYKIPRNLTQIAFGIGDIDANPDLWKIFDYCKSKNIIPNITINGNNLSRDLAKKLTKYCGAVAVSHYTDDLCFNAVKLLVDEGLNQVNIHKLVSRETLDSCYEVLNQVNRDPRLSRLNAIIFLSLKNKGKRNNYHRISRKYFSDLILNAMNSNVRIGFDSCSANKVLEVLKYHDNYQMIEMMSEPCESSCFSLYINVEGISYPCSFLEGENGFEGIDLLNINNFFKDVWFNVSIKNFRGRLLSQDRNCPHFKI</sequence>
<keyword evidence="4" id="KW-0411">Iron-sulfur</keyword>
<dbReference type="SUPFAM" id="SSF102114">
    <property type="entry name" value="Radical SAM enzymes"/>
    <property type="match status" value="1"/>
</dbReference>
<evidence type="ECO:0000259" key="5">
    <source>
        <dbReference type="Pfam" id="PF04055"/>
    </source>
</evidence>
<dbReference type="PANTHER" id="PTHR11228">
    <property type="entry name" value="RADICAL SAM DOMAIN PROTEIN"/>
    <property type="match status" value="1"/>
</dbReference>
<dbReference type="InterPro" id="IPR050377">
    <property type="entry name" value="Radical_SAM_PqqE_MftC-like"/>
</dbReference>
<keyword evidence="3" id="KW-0408">Iron</keyword>
<dbReference type="AlphaFoldDB" id="A0A0F9RFP6"/>
<evidence type="ECO:0000313" key="6">
    <source>
        <dbReference type="EMBL" id="KKN48452.1"/>
    </source>
</evidence>
<dbReference type="PANTHER" id="PTHR11228:SF7">
    <property type="entry name" value="PQQA PEPTIDE CYCLASE"/>
    <property type="match status" value="1"/>
</dbReference>
<evidence type="ECO:0000256" key="1">
    <source>
        <dbReference type="ARBA" id="ARBA00022691"/>
    </source>
</evidence>
<dbReference type="EMBL" id="LAZR01001220">
    <property type="protein sequence ID" value="KKN48452.1"/>
    <property type="molecule type" value="Genomic_DNA"/>
</dbReference>
<evidence type="ECO:0000256" key="2">
    <source>
        <dbReference type="ARBA" id="ARBA00022723"/>
    </source>
</evidence>
<name>A0A0F9RFP6_9ZZZZ</name>
<accession>A0A0F9RFP6</accession>
<protein>
    <recommendedName>
        <fullName evidence="5">Radical SAM core domain-containing protein</fullName>
    </recommendedName>
</protein>
<evidence type="ECO:0000256" key="4">
    <source>
        <dbReference type="ARBA" id="ARBA00023014"/>
    </source>
</evidence>
<gene>
    <name evidence="6" type="ORF">LCGC14_0652690</name>
</gene>
<keyword evidence="1" id="KW-0949">S-adenosyl-L-methionine</keyword>
<dbReference type="InterPro" id="IPR007197">
    <property type="entry name" value="rSAM"/>
</dbReference>
<organism evidence="6">
    <name type="scientific">marine sediment metagenome</name>
    <dbReference type="NCBI Taxonomy" id="412755"/>
    <lineage>
        <taxon>unclassified sequences</taxon>
        <taxon>metagenomes</taxon>
        <taxon>ecological metagenomes</taxon>
    </lineage>
</organism>
<feature type="domain" description="Radical SAM core" evidence="5">
    <location>
        <begin position="59"/>
        <end position="152"/>
    </location>
</feature>
<reference evidence="6" key="1">
    <citation type="journal article" date="2015" name="Nature">
        <title>Complex archaea that bridge the gap between prokaryotes and eukaryotes.</title>
        <authorList>
            <person name="Spang A."/>
            <person name="Saw J.H."/>
            <person name="Jorgensen S.L."/>
            <person name="Zaremba-Niedzwiedzka K."/>
            <person name="Martijn J."/>
            <person name="Lind A.E."/>
            <person name="van Eijk R."/>
            <person name="Schleper C."/>
            <person name="Guy L."/>
            <person name="Ettema T.J."/>
        </authorList>
    </citation>
    <scope>NUCLEOTIDE SEQUENCE</scope>
</reference>
<dbReference type="Gene3D" id="3.20.20.70">
    <property type="entry name" value="Aldolase class I"/>
    <property type="match status" value="1"/>
</dbReference>
<dbReference type="GO" id="GO:0046872">
    <property type="term" value="F:metal ion binding"/>
    <property type="evidence" value="ECO:0007669"/>
    <property type="project" value="UniProtKB-KW"/>
</dbReference>
<evidence type="ECO:0000256" key="3">
    <source>
        <dbReference type="ARBA" id="ARBA00023004"/>
    </source>
</evidence>
<dbReference type="Pfam" id="PF04055">
    <property type="entry name" value="Radical_SAM"/>
    <property type="match status" value="1"/>
</dbReference>
<dbReference type="InterPro" id="IPR058240">
    <property type="entry name" value="rSAM_sf"/>
</dbReference>
<proteinExistence type="predicted"/>